<sequence length="357" mass="41068">MRKILIIEDNNEIRENIAEILELDGYEPLEAANGKEGVQIAVDQHPDLIICDIMMPELDGYGVLHILAKKEQTANIPFIFLTAKAEKTDIRKGMNLGADDYLTKPFEDTELLDAIQIRLKKTEALKKEYNSSADGLNQFIKDVKDFHDLSHLHENKKPRYYKKKHDIYREGEYANYVYFVASGKVKSIRTNEDGKELITSIYTAGEFFGYEALLENIEHPDSAETMEESEVIQIPKEEFFDLVYSNREVSRKFIELLSNKVSEKEEKLLHLAYNSVRQRTAEALLTISEKFNPEQKANFELSVSRDDLANMVGTATESVIRVISDLKDEDIVETRSGKIVIKDPDKLVQIQKWHFAR</sequence>
<organism evidence="10 11">
    <name type="scientific">Fulvivirga sediminis</name>
    <dbReference type="NCBI Taxonomy" id="2803949"/>
    <lineage>
        <taxon>Bacteria</taxon>
        <taxon>Pseudomonadati</taxon>
        <taxon>Bacteroidota</taxon>
        <taxon>Cytophagia</taxon>
        <taxon>Cytophagales</taxon>
        <taxon>Fulvivirgaceae</taxon>
        <taxon>Fulvivirga</taxon>
    </lineage>
</organism>
<dbReference type="PROSITE" id="PS50110">
    <property type="entry name" value="RESPONSE_REGULATORY"/>
    <property type="match status" value="1"/>
</dbReference>
<dbReference type="AlphaFoldDB" id="A0A937F3Q8"/>
<accession>A0A937F3Q8</accession>
<dbReference type="PROSITE" id="PS50042">
    <property type="entry name" value="CNMP_BINDING_3"/>
    <property type="match status" value="1"/>
</dbReference>
<reference evidence="10" key="1">
    <citation type="submission" date="2021-01" db="EMBL/GenBank/DDBJ databases">
        <title>Fulvivirga kasyanovii gen. nov., sp nov., a novel member of the phylum Bacteroidetes isolated from seawater in a mussel farm.</title>
        <authorList>
            <person name="Zhao L.-H."/>
            <person name="Wang Z.-J."/>
        </authorList>
    </citation>
    <scope>NUCLEOTIDE SEQUENCE</scope>
    <source>
        <strain evidence="10">2943</strain>
    </source>
</reference>
<keyword evidence="1 6" id="KW-0597">Phosphoprotein</keyword>
<dbReference type="SUPFAM" id="SSF51206">
    <property type="entry name" value="cAMP-binding domain-like"/>
    <property type="match status" value="1"/>
</dbReference>
<evidence type="ECO:0000256" key="1">
    <source>
        <dbReference type="ARBA" id="ARBA00022553"/>
    </source>
</evidence>
<dbReference type="SUPFAM" id="SSF46785">
    <property type="entry name" value="Winged helix' DNA-binding domain"/>
    <property type="match status" value="1"/>
</dbReference>
<feature type="modified residue" description="4-aspartylphosphate" evidence="6">
    <location>
        <position position="52"/>
    </location>
</feature>
<evidence type="ECO:0000259" key="9">
    <source>
        <dbReference type="PROSITE" id="PS51063"/>
    </source>
</evidence>
<dbReference type="InterPro" id="IPR001789">
    <property type="entry name" value="Sig_transdc_resp-reg_receiver"/>
</dbReference>
<dbReference type="GO" id="GO:0005829">
    <property type="term" value="C:cytosol"/>
    <property type="evidence" value="ECO:0007669"/>
    <property type="project" value="TreeGrafter"/>
</dbReference>
<gene>
    <name evidence="10" type="ORF">JL102_06600</name>
</gene>
<dbReference type="InterPro" id="IPR036390">
    <property type="entry name" value="WH_DNA-bd_sf"/>
</dbReference>
<dbReference type="InterPro" id="IPR000595">
    <property type="entry name" value="cNMP-bd_dom"/>
</dbReference>
<evidence type="ECO:0000256" key="2">
    <source>
        <dbReference type="ARBA" id="ARBA00023012"/>
    </source>
</evidence>
<evidence type="ECO:0000256" key="4">
    <source>
        <dbReference type="ARBA" id="ARBA00023125"/>
    </source>
</evidence>
<dbReference type="InterPro" id="IPR039420">
    <property type="entry name" value="WalR-like"/>
</dbReference>
<comment type="caution">
    <text evidence="10">The sequence shown here is derived from an EMBL/GenBank/DDBJ whole genome shotgun (WGS) entry which is preliminary data.</text>
</comment>
<dbReference type="SMART" id="SM00100">
    <property type="entry name" value="cNMP"/>
    <property type="match status" value="1"/>
</dbReference>
<protein>
    <submittedName>
        <fullName evidence="10">Response regulator</fullName>
    </submittedName>
</protein>
<name>A0A937F3Q8_9BACT</name>
<dbReference type="Gene3D" id="1.10.10.10">
    <property type="entry name" value="Winged helix-like DNA-binding domain superfamily/Winged helix DNA-binding domain"/>
    <property type="match status" value="1"/>
</dbReference>
<keyword evidence="5" id="KW-0804">Transcription</keyword>
<dbReference type="GO" id="GO:0032993">
    <property type="term" value="C:protein-DNA complex"/>
    <property type="evidence" value="ECO:0007669"/>
    <property type="project" value="TreeGrafter"/>
</dbReference>
<dbReference type="Gene3D" id="3.40.50.2300">
    <property type="match status" value="1"/>
</dbReference>
<evidence type="ECO:0000259" key="7">
    <source>
        <dbReference type="PROSITE" id="PS50042"/>
    </source>
</evidence>
<feature type="domain" description="Cyclic nucleotide-binding" evidence="7">
    <location>
        <begin position="158"/>
        <end position="260"/>
    </location>
</feature>
<dbReference type="CDD" id="cd17574">
    <property type="entry name" value="REC_OmpR"/>
    <property type="match status" value="1"/>
</dbReference>
<keyword evidence="11" id="KW-1185">Reference proteome</keyword>
<feature type="domain" description="Response regulatory" evidence="8">
    <location>
        <begin position="3"/>
        <end position="119"/>
    </location>
</feature>
<dbReference type="GO" id="GO:0006355">
    <property type="term" value="P:regulation of DNA-templated transcription"/>
    <property type="evidence" value="ECO:0007669"/>
    <property type="project" value="InterPro"/>
</dbReference>
<dbReference type="PROSITE" id="PS51063">
    <property type="entry name" value="HTH_CRP_2"/>
    <property type="match status" value="1"/>
</dbReference>
<dbReference type="Pfam" id="PF00027">
    <property type="entry name" value="cNMP_binding"/>
    <property type="match status" value="1"/>
</dbReference>
<dbReference type="InterPro" id="IPR012318">
    <property type="entry name" value="HTH_CRP"/>
</dbReference>
<dbReference type="InterPro" id="IPR036388">
    <property type="entry name" value="WH-like_DNA-bd_sf"/>
</dbReference>
<keyword evidence="3" id="KW-0805">Transcription regulation</keyword>
<dbReference type="CDD" id="cd00038">
    <property type="entry name" value="CAP_ED"/>
    <property type="match status" value="1"/>
</dbReference>
<proteinExistence type="predicted"/>
<evidence type="ECO:0000256" key="5">
    <source>
        <dbReference type="ARBA" id="ARBA00023163"/>
    </source>
</evidence>
<dbReference type="Pfam" id="PF13545">
    <property type="entry name" value="HTH_Crp_2"/>
    <property type="match status" value="1"/>
</dbReference>
<dbReference type="InterPro" id="IPR018490">
    <property type="entry name" value="cNMP-bd_dom_sf"/>
</dbReference>
<keyword evidence="4" id="KW-0238">DNA-binding</keyword>
<dbReference type="EMBL" id="JAESIY010000003">
    <property type="protein sequence ID" value="MBL3655791.1"/>
    <property type="molecule type" value="Genomic_DNA"/>
</dbReference>
<dbReference type="RefSeq" id="WP_202243473.1">
    <property type="nucleotide sequence ID" value="NZ_JAESIY010000003.1"/>
</dbReference>
<dbReference type="SUPFAM" id="SSF52172">
    <property type="entry name" value="CheY-like"/>
    <property type="match status" value="1"/>
</dbReference>
<dbReference type="Proteomes" id="UP000659388">
    <property type="component" value="Unassembled WGS sequence"/>
</dbReference>
<evidence type="ECO:0000313" key="11">
    <source>
        <dbReference type="Proteomes" id="UP000659388"/>
    </source>
</evidence>
<dbReference type="GO" id="GO:0000976">
    <property type="term" value="F:transcription cis-regulatory region binding"/>
    <property type="evidence" value="ECO:0007669"/>
    <property type="project" value="TreeGrafter"/>
</dbReference>
<dbReference type="Gene3D" id="2.60.120.10">
    <property type="entry name" value="Jelly Rolls"/>
    <property type="match status" value="1"/>
</dbReference>
<evidence type="ECO:0000256" key="6">
    <source>
        <dbReference type="PROSITE-ProRule" id="PRU00169"/>
    </source>
</evidence>
<dbReference type="PANTHER" id="PTHR48111:SF1">
    <property type="entry name" value="TWO-COMPONENT RESPONSE REGULATOR ORR33"/>
    <property type="match status" value="1"/>
</dbReference>
<dbReference type="InterPro" id="IPR014710">
    <property type="entry name" value="RmlC-like_jellyroll"/>
</dbReference>
<dbReference type="InterPro" id="IPR011006">
    <property type="entry name" value="CheY-like_superfamily"/>
</dbReference>
<dbReference type="PANTHER" id="PTHR48111">
    <property type="entry name" value="REGULATOR OF RPOS"/>
    <property type="match status" value="1"/>
</dbReference>
<evidence type="ECO:0000313" key="10">
    <source>
        <dbReference type="EMBL" id="MBL3655791.1"/>
    </source>
</evidence>
<evidence type="ECO:0000256" key="3">
    <source>
        <dbReference type="ARBA" id="ARBA00023015"/>
    </source>
</evidence>
<dbReference type="SMART" id="SM00448">
    <property type="entry name" value="REC"/>
    <property type="match status" value="1"/>
</dbReference>
<dbReference type="GO" id="GO:0000156">
    <property type="term" value="F:phosphorelay response regulator activity"/>
    <property type="evidence" value="ECO:0007669"/>
    <property type="project" value="TreeGrafter"/>
</dbReference>
<dbReference type="SMART" id="SM00419">
    <property type="entry name" value="HTH_CRP"/>
    <property type="match status" value="1"/>
</dbReference>
<feature type="domain" description="HTH crp-type" evidence="9">
    <location>
        <begin position="274"/>
        <end position="345"/>
    </location>
</feature>
<evidence type="ECO:0000259" key="8">
    <source>
        <dbReference type="PROSITE" id="PS50110"/>
    </source>
</evidence>
<dbReference type="Pfam" id="PF00072">
    <property type="entry name" value="Response_reg"/>
    <property type="match status" value="1"/>
</dbReference>
<keyword evidence="2" id="KW-0902">Two-component regulatory system</keyword>